<proteinExistence type="predicted"/>
<sequence>MISCLQRFSERTADPWDWQKGKSMPTDGAKTALTVKILGLEKRAQVQKVEDA</sequence>
<feature type="non-terminal residue" evidence="1">
    <location>
        <position position="52"/>
    </location>
</feature>
<name>A0A2H4SJ36_CORMI</name>
<evidence type="ECO:0000313" key="1">
    <source>
        <dbReference type="EMBL" id="ATY63127.1"/>
    </source>
</evidence>
<organism evidence="1 2">
    <name type="scientific">Cordyceps militaris</name>
    <name type="common">Caterpillar fungus</name>
    <name type="synonym">Clavaria militaris</name>
    <dbReference type="NCBI Taxonomy" id="73501"/>
    <lineage>
        <taxon>Eukaryota</taxon>
        <taxon>Fungi</taxon>
        <taxon>Dikarya</taxon>
        <taxon>Ascomycota</taxon>
        <taxon>Pezizomycotina</taxon>
        <taxon>Sordariomycetes</taxon>
        <taxon>Hypocreomycetidae</taxon>
        <taxon>Hypocreales</taxon>
        <taxon>Cordycipitaceae</taxon>
        <taxon>Cordyceps</taxon>
    </lineage>
</organism>
<accession>A0A2H4SJ36</accession>
<dbReference type="VEuPathDB" id="FungiDB:CCM_06699"/>
<gene>
    <name evidence="1" type="ORF">A9K55_008205</name>
</gene>
<dbReference type="AlphaFoldDB" id="A0A2H4SJ36"/>
<dbReference type="Proteomes" id="UP000323067">
    <property type="component" value="Chromosome vii"/>
</dbReference>
<evidence type="ECO:0000313" key="2">
    <source>
        <dbReference type="Proteomes" id="UP000323067"/>
    </source>
</evidence>
<reference evidence="1 2" key="1">
    <citation type="journal article" date="2017" name="BMC Genomics">
        <title>Chromosome level assembly and secondary metabolite potential of the parasitic fungus Cordyceps militaris.</title>
        <authorList>
            <person name="Kramer G.J."/>
            <person name="Nodwell J.R."/>
        </authorList>
    </citation>
    <scope>NUCLEOTIDE SEQUENCE [LARGE SCALE GENOMIC DNA]</scope>
    <source>
        <strain evidence="1 2">ATCC 34164</strain>
    </source>
</reference>
<dbReference type="VEuPathDB" id="FungiDB:A9K55_008205"/>
<dbReference type="EMBL" id="CP023324">
    <property type="protein sequence ID" value="ATY63127.1"/>
    <property type="molecule type" value="Genomic_DNA"/>
</dbReference>
<protein>
    <submittedName>
        <fullName evidence="1">Uncharacterized protein</fullName>
    </submittedName>
</protein>